<comment type="caution">
    <text evidence="1">The sequence shown here is derived from an EMBL/GenBank/DDBJ whole genome shotgun (WGS) entry which is preliminary data.</text>
</comment>
<keyword evidence="2" id="KW-1185">Reference proteome</keyword>
<evidence type="ECO:0000313" key="2">
    <source>
        <dbReference type="Proteomes" id="UP001606301"/>
    </source>
</evidence>
<gene>
    <name evidence="1" type="ORF">ACG0Z3_12635</name>
</gene>
<dbReference type="SUPFAM" id="SSF88713">
    <property type="entry name" value="Glycoside hydrolase/deacetylase"/>
    <property type="match status" value="1"/>
</dbReference>
<dbReference type="Proteomes" id="UP001606301">
    <property type="component" value="Unassembled WGS sequence"/>
</dbReference>
<evidence type="ECO:0000313" key="1">
    <source>
        <dbReference type="EMBL" id="MFG6441524.1"/>
    </source>
</evidence>
<dbReference type="InterPro" id="IPR011330">
    <property type="entry name" value="Glyco_hydro/deAcase_b/a-brl"/>
</dbReference>
<sequence length="303" mass="34625">MHYDYVPLPERQPLRWPEGKRVALFLTINLETWDLIKDTDKPYYAGGPSILPDTLPGNVPDFPNFAWREYGQRVGVWRLYELFDEMGVKPAVTMNAVTGLRRRQMVDAALARGCEVIAHNYEQGELLTNFSGDVDAERRVIERTLDVYQQICGRPAQGWLSSSLRGTLATADILAEKGLKFYCDLMNDDQPYLVQTPHGPIVSTPYSNEINDFTLLTRRGHTTDEFRDVLIEELSVLHDEGAKTGRIMNVGLHPHVSGRAYRIRALREFLEFAKSLPGVWFTTREEVAGWYLQHHAEHIQPKA</sequence>
<proteinExistence type="predicted"/>
<evidence type="ECO:0008006" key="3">
    <source>
        <dbReference type="Google" id="ProtNLM"/>
    </source>
</evidence>
<dbReference type="EMBL" id="JBIGHW010000006">
    <property type="protein sequence ID" value="MFG6441524.1"/>
    <property type="molecule type" value="Genomic_DNA"/>
</dbReference>
<reference evidence="1 2" key="1">
    <citation type="submission" date="2024-08" db="EMBL/GenBank/DDBJ databases">
        <authorList>
            <person name="Lu H."/>
        </authorList>
    </citation>
    <scope>NUCLEOTIDE SEQUENCE [LARGE SCALE GENOMIC DNA]</scope>
    <source>
        <strain evidence="1 2">LKC17W</strain>
    </source>
</reference>
<organism evidence="1 2">
    <name type="scientific">Pelomonas margarita</name>
    <dbReference type="NCBI Taxonomy" id="3299031"/>
    <lineage>
        <taxon>Bacteria</taxon>
        <taxon>Pseudomonadati</taxon>
        <taxon>Pseudomonadota</taxon>
        <taxon>Betaproteobacteria</taxon>
        <taxon>Burkholderiales</taxon>
        <taxon>Sphaerotilaceae</taxon>
        <taxon>Roseateles</taxon>
    </lineage>
</organism>
<protein>
    <recommendedName>
        <fullName evidence="3">Polysaccharide deacetylase</fullName>
    </recommendedName>
</protein>
<dbReference type="PANTHER" id="PTHR43123:SF4">
    <property type="entry name" value="POLYSACCHARIDE DEACETYLASE"/>
    <property type="match status" value="1"/>
</dbReference>
<accession>A0ABW7FJK1</accession>
<name>A0ABW7FJK1_9BURK</name>
<dbReference type="Gene3D" id="3.20.20.370">
    <property type="entry name" value="Glycoside hydrolase/deacetylase"/>
    <property type="match status" value="1"/>
</dbReference>
<dbReference type="PANTHER" id="PTHR43123">
    <property type="entry name" value="POLYSACCHARIDE DEACETYLASE-RELATED"/>
    <property type="match status" value="1"/>
</dbReference>
<dbReference type="RefSeq" id="WP_394397856.1">
    <property type="nucleotide sequence ID" value="NZ_JBIGHW010000006.1"/>
</dbReference>